<dbReference type="AlphaFoldDB" id="A0A381QQG7"/>
<dbReference type="GO" id="GO:0120147">
    <property type="term" value="F:formylglycine-generating oxidase activity"/>
    <property type="evidence" value="ECO:0007669"/>
    <property type="project" value="TreeGrafter"/>
</dbReference>
<dbReference type="PANTHER" id="PTHR23150">
    <property type="entry name" value="SULFATASE MODIFYING FACTOR 1, 2"/>
    <property type="match status" value="1"/>
</dbReference>
<dbReference type="SUPFAM" id="SSF56436">
    <property type="entry name" value="C-type lectin-like"/>
    <property type="match status" value="1"/>
</dbReference>
<dbReference type="InterPro" id="IPR051043">
    <property type="entry name" value="Sulfatase_Mod_Factor_Kinase"/>
</dbReference>
<dbReference type="InterPro" id="IPR042095">
    <property type="entry name" value="SUMF_sf"/>
</dbReference>
<dbReference type="PANTHER" id="PTHR23150:SF19">
    <property type="entry name" value="FORMYLGLYCINE-GENERATING ENZYME"/>
    <property type="match status" value="1"/>
</dbReference>
<dbReference type="Gene3D" id="3.90.1580.10">
    <property type="entry name" value="paralog of FGE (formylglycine-generating enzyme)"/>
    <property type="match status" value="1"/>
</dbReference>
<evidence type="ECO:0000259" key="1">
    <source>
        <dbReference type="Pfam" id="PF03781"/>
    </source>
</evidence>
<accession>A0A381QQG7</accession>
<name>A0A381QQG7_9ZZZZ</name>
<dbReference type="InterPro" id="IPR005532">
    <property type="entry name" value="SUMF_dom"/>
</dbReference>
<dbReference type="EMBL" id="UINC01001474">
    <property type="protein sequence ID" value="SUZ81602.1"/>
    <property type="molecule type" value="Genomic_DNA"/>
</dbReference>
<dbReference type="Pfam" id="PF03781">
    <property type="entry name" value="FGE-sulfatase"/>
    <property type="match status" value="1"/>
</dbReference>
<feature type="domain" description="Sulfatase-modifying factor enzyme-like" evidence="1">
    <location>
        <begin position="30"/>
        <end position="258"/>
    </location>
</feature>
<organism evidence="2">
    <name type="scientific">marine metagenome</name>
    <dbReference type="NCBI Taxonomy" id="408172"/>
    <lineage>
        <taxon>unclassified sequences</taxon>
        <taxon>metagenomes</taxon>
        <taxon>ecological metagenomes</taxon>
    </lineage>
</organism>
<protein>
    <recommendedName>
        <fullName evidence="1">Sulfatase-modifying factor enzyme-like domain-containing protein</fullName>
    </recommendedName>
</protein>
<gene>
    <name evidence="2" type="ORF">METZ01_LOCUS34456</name>
</gene>
<dbReference type="InterPro" id="IPR016187">
    <property type="entry name" value="CTDL_fold"/>
</dbReference>
<reference evidence="2" key="1">
    <citation type="submission" date="2018-05" db="EMBL/GenBank/DDBJ databases">
        <authorList>
            <person name="Lanie J.A."/>
            <person name="Ng W.-L."/>
            <person name="Kazmierczak K.M."/>
            <person name="Andrzejewski T.M."/>
            <person name="Davidsen T.M."/>
            <person name="Wayne K.J."/>
            <person name="Tettelin H."/>
            <person name="Glass J.I."/>
            <person name="Rusch D."/>
            <person name="Podicherti R."/>
            <person name="Tsui H.-C.T."/>
            <person name="Winkler M.E."/>
        </authorList>
    </citation>
    <scope>NUCLEOTIDE SEQUENCE</scope>
</reference>
<evidence type="ECO:0000313" key="2">
    <source>
        <dbReference type="EMBL" id="SUZ81602.1"/>
    </source>
</evidence>
<sequence>MIYIFRLICVFFIVLLLNKPTSGYEGLNSGMAYFPEGEFVMGSPKKIGKKNEHPEHKVYLNAFYIDRYEVTFSAFEQYLALNLKKYPTITGWIDRKARPNMQNKPIFGLQWKRCRNYCSWRGKRMPTEAEWERAARGKENRIYPWGNEKPDNTRANFGNCCFIQRGNVLTEIGHFKKGVTPNGIFDLGGNVAEWVSDWYDKKYYEKSPYKNPQGPDKGKYHVIRGGAWNSLPMYLRSASRYGDSDAKDYYGIGCRCAKDAGLPYKPNQNSVNR</sequence>
<proteinExistence type="predicted"/>